<gene>
    <name evidence="1" type="ORF">Bca52824_028774</name>
</gene>
<evidence type="ECO:0000313" key="1">
    <source>
        <dbReference type="EMBL" id="KAG2309026.1"/>
    </source>
</evidence>
<dbReference type="AlphaFoldDB" id="A0A8X7VD19"/>
<evidence type="ECO:0000313" key="2">
    <source>
        <dbReference type="Proteomes" id="UP000886595"/>
    </source>
</evidence>
<reference evidence="1 2" key="1">
    <citation type="submission" date="2020-02" db="EMBL/GenBank/DDBJ databases">
        <authorList>
            <person name="Ma Q."/>
            <person name="Huang Y."/>
            <person name="Song X."/>
            <person name="Pei D."/>
        </authorList>
    </citation>
    <scope>NUCLEOTIDE SEQUENCE [LARGE SCALE GENOMIC DNA]</scope>
    <source>
        <strain evidence="1">Sxm20200214</strain>
        <tissue evidence="1">Leaf</tissue>
    </source>
</reference>
<proteinExistence type="predicted"/>
<protein>
    <submittedName>
        <fullName evidence="1">Uncharacterized protein</fullName>
    </submittedName>
</protein>
<accession>A0A8X7VD19</accession>
<sequence>MRCRDSRFLRIPELGIGQTIIEATLMLATVNVHRLATYVTRCNQNFRLPDSPLLVGLNDSTTFDEITESPHQVECTPPYQLDTPAFEQERRASQAYSGTDDIGAWIAVSDDGGLHKALASHLSDLHEKCPTFLAS</sequence>
<comment type="caution">
    <text evidence="1">The sequence shown here is derived from an EMBL/GenBank/DDBJ whole genome shotgun (WGS) entry which is preliminary data.</text>
</comment>
<organism evidence="1 2">
    <name type="scientific">Brassica carinata</name>
    <name type="common">Ethiopian mustard</name>
    <name type="synonym">Abyssinian cabbage</name>
    <dbReference type="NCBI Taxonomy" id="52824"/>
    <lineage>
        <taxon>Eukaryota</taxon>
        <taxon>Viridiplantae</taxon>
        <taxon>Streptophyta</taxon>
        <taxon>Embryophyta</taxon>
        <taxon>Tracheophyta</taxon>
        <taxon>Spermatophyta</taxon>
        <taxon>Magnoliopsida</taxon>
        <taxon>eudicotyledons</taxon>
        <taxon>Gunneridae</taxon>
        <taxon>Pentapetalae</taxon>
        <taxon>rosids</taxon>
        <taxon>malvids</taxon>
        <taxon>Brassicales</taxon>
        <taxon>Brassicaceae</taxon>
        <taxon>Brassiceae</taxon>
        <taxon>Brassica</taxon>
    </lineage>
</organism>
<dbReference type="EMBL" id="JAAMPC010000006">
    <property type="protein sequence ID" value="KAG2309026.1"/>
    <property type="molecule type" value="Genomic_DNA"/>
</dbReference>
<dbReference type="Proteomes" id="UP000886595">
    <property type="component" value="Unassembled WGS sequence"/>
</dbReference>
<name>A0A8X7VD19_BRACI</name>
<dbReference type="OrthoDB" id="10522694at2759"/>
<keyword evidence="2" id="KW-1185">Reference proteome</keyword>